<evidence type="ECO:0000313" key="1">
    <source>
        <dbReference type="EMBL" id="QAY73837.1"/>
    </source>
</evidence>
<proteinExistence type="predicted"/>
<dbReference type="AlphaFoldDB" id="A0A4P6FIM8"/>
<dbReference type="EMBL" id="CP035491">
    <property type="protein sequence ID" value="QAY73837.1"/>
    <property type="molecule type" value="Genomic_DNA"/>
</dbReference>
<protein>
    <recommendedName>
        <fullName evidence="3">DNA mismatch repair protein</fullName>
    </recommendedName>
</protein>
<gene>
    <name evidence="1" type="ORF">ET445_11265</name>
</gene>
<dbReference type="RefSeq" id="WP_129191374.1">
    <property type="nucleotide sequence ID" value="NZ_CP035491.1"/>
</dbReference>
<evidence type="ECO:0008006" key="3">
    <source>
        <dbReference type="Google" id="ProtNLM"/>
    </source>
</evidence>
<dbReference type="KEGG" id="agf:ET445_11265"/>
<name>A0A4P6FIM8_9MICO</name>
<dbReference type="Proteomes" id="UP000291259">
    <property type="component" value="Chromosome"/>
</dbReference>
<dbReference type="OrthoDB" id="5120662at2"/>
<accession>A0A4P6FIM8</accession>
<evidence type="ECO:0000313" key="2">
    <source>
        <dbReference type="Proteomes" id="UP000291259"/>
    </source>
</evidence>
<keyword evidence="2" id="KW-1185">Reference proteome</keyword>
<organism evidence="1 2">
    <name type="scientific">Agromyces protaetiae</name>
    <dbReference type="NCBI Taxonomy" id="2509455"/>
    <lineage>
        <taxon>Bacteria</taxon>
        <taxon>Bacillati</taxon>
        <taxon>Actinomycetota</taxon>
        <taxon>Actinomycetes</taxon>
        <taxon>Micrococcales</taxon>
        <taxon>Microbacteriaceae</taxon>
        <taxon>Agromyces</taxon>
    </lineage>
</organism>
<sequence>MHASVLARPREEFPAEVRGLRLVAAAPDVWRVTARDGAVLGHIDRTIVDGSPRYRARRRSPGRTTLVELGEFWNGRDAVDVFR</sequence>
<reference evidence="1 2" key="1">
    <citation type="submission" date="2019-01" db="EMBL/GenBank/DDBJ databases">
        <title>Genome sequencing of strain FW100M-8.</title>
        <authorList>
            <person name="Heo J."/>
            <person name="Kim S.-J."/>
            <person name="Kim J.-S."/>
            <person name="Hong S.-B."/>
            <person name="Kwon S.-W."/>
        </authorList>
    </citation>
    <scope>NUCLEOTIDE SEQUENCE [LARGE SCALE GENOMIC DNA]</scope>
    <source>
        <strain evidence="1 2">FW100M-8</strain>
    </source>
</reference>